<feature type="transmembrane region" description="Helical" evidence="1">
    <location>
        <begin position="99"/>
        <end position="125"/>
    </location>
</feature>
<feature type="transmembrane region" description="Helical" evidence="1">
    <location>
        <begin position="151"/>
        <end position="172"/>
    </location>
</feature>
<keyword evidence="1" id="KW-0812">Transmembrane</keyword>
<gene>
    <name evidence="2" type="ORF">MYCFIDRAFT_79060</name>
</gene>
<organism evidence="2 3">
    <name type="scientific">Pseudocercospora fijiensis (strain CIRAD86)</name>
    <name type="common">Black leaf streak disease fungus</name>
    <name type="synonym">Mycosphaerella fijiensis</name>
    <dbReference type="NCBI Taxonomy" id="383855"/>
    <lineage>
        <taxon>Eukaryota</taxon>
        <taxon>Fungi</taxon>
        <taxon>Dikarya</taxon>
        <taxon>Ascomycota</taxon>
        <taxon>Pezizomycotina</taxon>
        <taxon>Dothideomycetes</taxon>
        <taxon>Dothideomycetidae</taxon>
        <taxon>Mycosphaerellales</taxon>
        <taxon>Mycosphaerellaceae</taxon>
        <taxon>Pseudocercospora</taxon>
    </lineage>
</organism>
<accession>M3A071</accession>
<dbReference type="VEuPathDB" id="FungiDB:MYCFIDRAFT_79060"/>
<dbReference type="AlphaFoldDB" id="M3A071"/>
<name>M3A071_PSEFD</name>
<evidence type="ECO:0008006" key="4">
    <source>
        <dbReference type="Google" id="ProtNLM"/>
    </source>
</evidence>
<keyword evidence="1" id="KW-0472">Membrane</keyword>
<feature type="transmembrane region" description="Helical" evidence="1">
    <location>
        <begin position="253"/>
        <end position="274"/>
    </location>
</feature>
<evidence type="ECO:0000256" key="1">
    <source>
        <dbReference type="SAM" id="Phobius"/>
    </source>
</evidence>
<dbReference type="eggNOG" id="ENOG502SUZ3">
    <property type="taxonomic scope" value="Eukaryota"/>
</dbReference>
<sequence>MSAKCLRALARAETETAEAVIIAKTMAGRFYERPNDLYLKPMHLVDTASIHSRTGSNASYYNPVPHDNNPNQSHLDTSELHHLETYDNNLKQRIRILKLISRISATILSAITFGFLLATIIKFLLTKDIYFEVDGVKRTAWAHNTITWYTYMYFSISAISLLLNTLILLAYIRSIRAANRVSTASTIWTWAITISHISIWIASVAIYRYGKEPVNGKFRDLWGWTCSSTAKELQDVLTSVNFQRYCNVQSSGWYSGLANVGMGVLGAVILGLAVRRREAKGRVLGMRRRMGGDLEPLRFAGA</sequence>
<proteinExistence type="predicted"/>
<evidence type="ECO:0000313" key="2">
    <source>
        <dbReference type="EMBL" id="EME77796.1"/>
    </source>
</evidence>
<protein>
    <recommendedName>
        <fullName evidence="4">MARVEL domain-containing protein</fullName>
    </recommendedName>
</protein>
<dbReference type="PANTHER" id="PTHR42069:SF1">
    <property type="entry name" value="MARVEL DOMAIN-CONTAINING PROTEIN"/>
    <property type="match status" value="1"/>
</dbReference>
<dbReference type="PANTHER" id="PTHR42069">
    <property type="entry name" value="HYPHAL ANASTAMOSIS-8 PROTEIN"/>
    <property type="match status" value="1"/>
</dbReference>
<dbReference type="KEGG" id="pfj:MYCFIDRAFT_79060"/>
<feature type="transmembrane region" description="Helical" evidence="1">
    <location>
        <begin position="184"/>
        <end position="207"/>
    </location>
</feature>
<dbReference type="STRING" id="383855.M3A071"/>
<dbReference type="EMBL" id="KB446564">
    <property type="protein sequence ID" value="EME77796.1"/>
    <property type="molecule type" value="Genomic_DNA"/>
</dbReference>
<evidence type="ECO:0000313" key="3">
    <source>
        <dbReference type="Proteomes" id="UP000016932"/>
    </source>
</evidence>
<keyword evidence="1" id="KW-1133">Transmembrane helix</keyword>
<keyword evidence="3" id="KW-1185">Reference proteome</keyword>
<dbReference type="Proteomes" id="UP000016932">
    <property type="component" value="Unassembled WGS sequence"/>
</dbReference>
<dbReference type="HOGENOM" id="CLU_080221_0_0_1"/>
<dbReference type="RefSeq" id="XP_007931568.1">
    <property type="nucleotide sequence ID" value="XM_007933377.1"/>
</dbReference>
<dbReference type="OrthoDB" id="5371583at2759"/>
<dbReference type="GeneID" id="19341547"/>
<reference evidence="2 3" key="1">
    <citation type="journal article" date="2012" name="PLoS Pathog.">
        <title>Diverse lifestyles and strategies of plant pathogenesis encoded in the genomes of eighteen Dothideomycetes fungi.</title>
        <authorList>
            <person name="Ohm R.A."/>
            <person name="Feau N."/>
            <person name="Henrissat B."/>
            <person name="Schoch C.L."/>
            <person name="Horwitz B.A."/>
            <person name="Barry K.W."/>
            <person name="Condon B.J."/>
            <person name="Copeland A.C."/>
            <person name="Dhillon B."/>
            <person name="Glaser F."/>
            <person name="Hesse C.N."/>
            <person name="Kosti I."/>
            <person name="LaButti K."/>
            <person name="Lindquist E.A."/>
            <person name="Lucas S."/>
            <person name="Salamov A.A."/>
            <person name="Bradshaw R.E."/>
            <person name="Ciuffetti L."/>
            <person name="Hamelin R.C."/>
            <person name="Kema G.H.J."/>
            <person name="Lawrence C."/>
            <person name="Scott J.A."/>
            <person name="Spatafora J.W."/>
            <person name="Turgeon B.G."/>
            <person name="de Wit P.J.G.M."/>
            <person name="Zhong S."/>
            <person name="Goodwin S.B."/>
            <person name="Grigoriev I.V."/>
        </authorList>
    </citation>
    <scope>NUCLEOTIDE SEQUENCE [LARGE SCALE GENOMIC DNA]</scope>
    <source>
        <strain evidence="2 3">CIRAD86</strain>
    </source>
</reference>